<dbReference type="InterPro" id="IPR023296">
    <property type="entry name" value="Glyco_hydro_beta-prop_sf"/>
</dbReference>
<dbReference type="Gene3D" id="2.115.10.20">
    <property type="entry name" value="Glycosyl hydrolase domain, family 43"/>
    <property type="match status" value="1"/>
</dbReference>
<dbReference type="Pfam" id="PF17851">
    <property type="entry name" value="GH43_C2"/>
    <property type="match status" value="1"/>
</dbReference>
<dbReference type="SUPFAM" id="SSF75005">
    <property type="entry name" value="Arabinanase/levansucrase/invertase"/>
    <property type="match status" value="1"/>
</dbReference>
<dbReference type="EMBL" id="JBBBZM010000125">
    <property type="protein sequence ID" value="KAL0633439.1"/>
    <property type="molecule type" value="Genomic_DNA"/>
</dbReference>
<keyword evidence="2 4" id="KW-0378">Hydrolase</keyword>
<evidence type="ECO:0000313" key="8">
    <source>
        <dbReference type="Proteomes" id="UP001447188"/>
    </source>
</evidence>
<name>A0ABR3GBX1_9PEZI</name>
<feature type="signal peptide" evidence="5">
    <location>
        <begin position="1"/>
        <end position="22"/>
    </location>
</feature>
<evidence type="ECO:0000256" key="5">
    <source>
        <dbReference type="SAM" id="SignalP"/>
    </source>
</evidence>
<dbReference type="InterPro" id="IPR051795">
    <property type="entry name" value="Glycosyl_Hydrlase_43"/>
</dbReference>
<dbReference type="InterPro" id="IPR006710">
    <property type="entry name" value="Glyco_hydro_43"/>
</dbReference>
<dbReference type="PANTHER" id="PTHR42812">
    <property type="entry name" value="BETA-XYLOSIDASE"/>
    <property type="match status" value="1"/>
</dbReference>
<dbReference type="PANTHER" id="PTHR42812:SF16">
    <property type="entry name" value="HYDROLASE, PUTATIVE (AFU_ORTHOLOGUE AFUA_7G06110)-RELATED"/>
    <property type="match status" value="1"/>
</dbReference>
<keyword evidence="8" id="KW-1185">Reference proteome</keyword>
<reference evidence="7 8" key="1">
    <citation type="submission" date="2024-02" db="EMBL/GenBank/DDBJ databases">
        <title>Discinaceae phylogenomics.</title>
        <authorList>
            <person name="Dirks A.C."/>
            <person name="James T.Y."/>
        </authorList>
    </citation>
    <scope>NUCLEOTIDE SEQUENCE [LARGE SCALE GENOMIC DNA]</scope>
    <source>
        <strain evidence="7 8">ACD0624</strain>
    </source>
</reference>
<evidence type="ECO:0000256" key="3">
    <source>
        <dbReference type="ARBA" id="ARBA00023295"/>
    </source>
</evidence>
<dbReference type="InterPro" id="IPR013320">
    <property type="entry name" value="ConA-like_dom_sf"/>
</dbReference>
<dbReference type="Pfam" id="PF04616">
    <property type="entry name" value="Glyco_hydro_43"/>
    <property type="match status" value="1"/>
</dbReference>
<feature type="domain" description="Beta-xylosidase C-terminal Concanavalin A-like" evidence="6">
    <location>
        <begin position="353"/>
        <end position="551"/>
    </location>
</feature>
<evidence type="ECO:0000256" key="1">
    <source>
        <dbReference type="ARBA" id="ARBA00009865"/>
    </source>
</evidence>
<dbReference type="CDD" id="cd18617">
    <property type="entry name" value="GH43_XynB-like"/>
    <property type="match status" value="1"/>
</dbReference>
<gene>
    <name evidence="7" type="ORF">Q9L58_007652</name>
</gene>
<dbReference type="SUPFAM" id="SSF49899">
    <property type="entry name" value="Concanavalin A-like lectins/glucanases"/>
    <property type="match status" value="1"/>
</dbReference>
<sequence>MEFKTRFVLFALCALLLRFSNAFQNPIIPGFNPDPTIQRVGKDYFLATSSFEFFPAVPIYHSTDLIDWEIIGHALNRPSQLNMRGTAPSGGVFAPSLRYHEQSRTYYMITTWFDIISPPDNSTKTPRSMFVTTKNIWDDDAWSDPIYVDQWGFDPDLFFDDDGKVYLTTTMGSQFEDPDSGYFAIWISEIDIKTGNALTEARLFHVSSLPINTPRLAEGSHIYRLGKYYYLLTAEAGTENGHRAMISRAKNLNGPWETNPNNPILFNGRNLSNPILATGHADFVSTPGGDWYAVFLATRPQNPTNGTGKNQLGRETFLSPMKWVNDWPVVNGGKDIAFDMPGLSNLPRPKSWRDDFNGKLADKAYYTPRTPYKKFESLTARPGWLRLRGNPYTLSDRETPATLMRKQVDLNTVWSTELDFQPTNARHEAGVTIFLSIHYHNEIAVTLHPETKKRVVVAKTRSGTDGALNTTYAEIPETGAVKLYIKAEPSKYSLGYAVGKDQPKYIAEVGNRWLQAFLPGWQVFTGSFFGIYSTAGMGLPMLVPADFNYIQTELV</sequence>
<evidence type="ECO:0000313" key="7">
    <source>
        <dbReference type="EMBL" id="KAL0633439.1"/>
    </source>
</evidence>
<evidence type="ECO:0000256" key="2">
    <source>
        <dbReference type="ARBA" id="ARBA00022801"/>
    </source>
</evidence>
<dbReference type="Proteomes" id="UP001447188">
    <property type="component" value="Unassembled WGS sequence"/>
</dbReference>
<proteinExistence type="inferred from homology"/>
<evidence type="ECO:0000259" key="6">
    <source>
        <dbReference type="Pfam" id="PF17851"/>
    </source>
</evidence>
<comment type="similarity">
    <text evidence="1 4">Belongs to the glycosyl hydrolase 43 family.</text>
</comment>
<keyword evidence="5" id="KW-0732">Signal</keyword>
<organism evidence="7 8">
    <name type="scientific">Discina gigas</name>
    <dbReference type="NCBI Taxonomy" id="1032678"/>
    <lineage>
        <taxon>Eukaryota</taxon>
        <taxon>Fungi</taxon>
        <taxon>Dikarya</taxon>
        <taxon>Ascomycota</taxon>
        <taxon>Pezizomycotina</taxon>
        <taxon>Pezizomycetes</taxon>
        <taxon>Pezizales</taxon>
        <taxon>Discinaceae</taxon>
        <taxon>Discina</taxon>
    </lineage>
</organism>
<comment type="caution">
    <text evidence="7">The sequence shown here is derived from an EMBL/GenBank/DDBJ whole genome shotgun (WGS) entry which is preliminary data.</text>
</comment>
<dbReference type="InterPro" id="IPR041542">
    <property type="entry name" value="GH43_C2"/>
</dbReference>
<feature type="chain" id="PRO_5045477468" description="Beta-xylosidase C-terminal Concanavalin A-like domain-containing protein" evidence="5">
    <location>
        <begin position="23"/>
        <end position="555"/>
    </location>
</feature>
<accession>A0ABR3GBX1</accession>
<keyword evidence="3 4" id="KW-0326">Glycosidase</keyword>
<evidence type="ECO:0000256" key="4">
    <source>
        <dbReference type="RuleBase" id="RU361187"/>
    </source>
</evidence>
<protein>
    <recommendedName>
        <fullName evidence="6">Beta-xylosidase C-terminal Concanavalin A-like domain-containing protein</fullName>
    </recommendedName>
</protein>
<dbReference type="Gene3D" id="2.60.120.200">
    <property type="match status" value="1"/>
</dbReference>